<dbReference type="Proteomes" id="UP000823388">
    <property type="component" value="Chromosome 1K"/>
</dbReference>
<evidence type="ECO:0000313" key="2">
    <source>
        <dbReference type="EMBL" id="KAG2661020.1"/>
    </source>
</evidence>
<gene>
    <name evidence="2" type="ORF">PVAP13_1KG474900</name>
</gene>
<protein>
    <submittedName>
        <fullName evidence="2">Uncharacterized protein</fullName>
    </submittedName>
</protein>
<accession>A0A8T0XM80</accession>
<dbReference type="AlphaFoldDB" id="A0A8T0XM80"/>
<keyword evidence="3" id="KW-1185">Reference proteome</keyword>
<reference evidence="2" key="1">
    <citation type="submission" date="2020-05" db="EMBL/GenBank/DDBJ databases">
        <title>WGS assembly of Panicum virgatum.</title>
        <authorList>
            <person name="Lovell J.T."/>
            <person name="Jenkins J."/>
            <person name="Shu S."/>
            <person name="Juenger T.E."/>
            <person name="Schmutz J."/>
        </authorList>
    </citation>
    <scope>NUCLEOTIDE SEQUENCE</scope>
    <source>
        <strain evidence="2">AP13</strain>
    </source>
</reference>
<proteinExistence type="predicted"/>
<sequence>MCKQTASPSSTCQAAAARDYTYAISLRLEDEPPAVVPSTVVLAGSPGARPRLHLYGWYHARAQVVVPSRPRLCFTLEGPPMDAIALNFLPFQDTHHLSFSYLKPYCGCGCGCGNIYAPAGRLPPCSWARSPSRSTTSGALTKTSRQLVFRGGQILATGGGDTFGCIWRVYLPPPRASDTTRPGRVRRSRCDDGLALLLSCVLFLVFSIIYMLLSCSNFKVHSN</sequence>
<keyword evidence="1" id="KW-0812">Transmembrane</keyword>
<organism evidence="2 3">
    <name type="scientific">Panicum virgatum</name>
    <name type="common">Blackwell switchgrass</name>
    <dbReference type="NCBI Taxonomy" id="38727"/>
    <lineage>
        <taxon>Eukaryota</taxon>
        <taxon>Viridiplantae</taxon>
        <taxon>Streptophyta</taxon>
        <taxon>Embryophyta</taxon>
        <taxon>Tracheophyta</taxon>
        <taxon>Spermatophyta</taxon>
        <taxon>Magnoliopsida</taxon>
        <taxon>Liliopsida</taxon>
        <taxon>Poales</taxon>
        <taxon>Poaceae</taxon>
        <taxon>PACMAD clade</taxon>
        <taxon>Panicoideae</taxon>
        <taxon>Panicodae</taxon>
        <taxon>Paniceae</taxon>
        <taxon>Panicinae</taxon>
        <taxon>Panicum</taxon>
        <taxon>Panicum sect. Hiantes</taxon>
    </lineage>
</organism>
<evidence type="ECO:0000313" key="3">
    <source>
        <dbReference type="Proteomes" id="UP000823388"/>
    </source>
</evidence>
<name>A0A8T0XM80_PANVG</name>
<comment type="caution">
    <text evidence="2">The sequence shown here is derived from an EMBL/GenBank/DDBJ whole genome shotgun (WGS) entry which is preliminary data.</text>
</comment>
<keyword evidence="1" id="KW-0472">Membrane</keyword>
<dbReference type="EMBL" id="CM029037">
    <property type="protein sequence ID" value="KAG2661020.1"/>
    <property type="molecule type" value="Genomic_DNA"/>
</dbReference>
<feature type="transmembrane region" description="Helical" evidence="1">
    <location>
        <begin position="194"/>
        <end position="213"/>
    </location>
</feature>
<evidence type="ECO:0000256" key="1">
    <source>
        <dbReference type="SAM" id="Phobius"/>
    </source>
</evidence>
<keyword evidence="1" id="KW-1133">Transmembrane helix</keyword>